<protein>
    <submittedName>
        <fullName evidence="2">Uncharacterized protein</fullName>
    </submittedName>
</protein>
<evidence type="ECO:0000313" key="2">
    <source>
        <dbReference type="EMBL" id="KRX34512.1"/>
    </source>
</evidence>
<sequence length="266" mass="30473">MTVIEARLERRTTHPRKERLATLDACPGNHTNFFCANGVPTSNYGVVVRYLLSDPVRCELYKHLIKRSHPMRQRESQINKQCAEEVAKLGRRAYVSERHLVALLAGGVASREVHRAIRLQDPPTLAEAHKVAKEERRQPHTGVMKQEKDDVTQHLEALERPYEPLGKLDASAAAAFNITDVTPPSYASGNERWREERWQPSPRRPVAWSPSQVSILYVQFYGAFIIQCPRPNLRQQRQQKMNKSDISKNPVHSLLSRKQPITTVNY</sequence>
<gene>
    <name evidence="2" type="ORF">T05_6869</name>
</gene>
<accession>A0A0V0T6B1</accession>
<dbReference type="AlphaFoldDB" id="A0A0V0T6B1"/>
<dbReference type="Proteomes" id="UP000055048">
    <property type="component" value="Unassembled WGS sequence"/>
</dbReference>
<dbReference type="EMBL" id="JYDJ01000556">
    <property type="protein sequence ID" value="KRX34512.1"/>
    <property type="molecule type" value="Genomic_DNA"/>
</dbReference>
<keyword evidence="3" id="KW-1185">Reference proteome</keyword>
<proteinExistence type="predicted"/>
<evidence type="ECO:0000313" key="3">
    <source>
        <dbReference type="Proteomes" id="UP000055048"/>
    </source>
</evidence>
<organism evidence="2 3">
    <name type="scientific">Trichinella murrelli</name>
    <dbReference type="NCBI Taxonomy" id="144512"/>
    <lineage>
        <taxon>Eukaryota</taxon>
        <taxon>Metazoa</taxon>
        <taxon>Ecdysozoa</taxon>
        <taxon>Nematoda</taxon>
        <taxon>Enoplea</taxon>
        <taxon>Dorylaimia</taxon>
        <taxon>Trichinellida</taxon>
        <taxon>Trichinellidae</taxon>
        <taxon>Trichinella</taxon>
    </lineage>
</organism>
<comment type="caution">
    <text evidence="2">The sequence shown here is derived from an EMBL/GenBank/DDBJ whole genome shotgun (WGS) entry which is preliminary data.</text>
</comment>
<feature type="region of interest" description="Disordered" evidence="1">
    <location>
        <begin position="235"/>
        <end position="254"/>
    </location>
</feature>
<dbReference type="STRING" id="144512.A0A0V0T6B1"/>
<evidence type="ECO:0000256" key="1">
    <source>
        <dbReference type="SAM" id="MobiDB-lite"/>
    </source>
</evidence>
<reference evidence="2 3" key="1">
    <citation type="submission" date="2015-01" db="EMBL/GenBank/DDBJ databases">
        <title>Evolution of Trichinella species and genotypes.</title>
        <authorList>
            <person name="Korhonen P.K."/>
            <person name="Edoardo P."/>
            <person name="Giuseppe L.R."/>
            <person name="Gasser R.B."/>
        </authorList>
    </citation>
    <scope>NUCLEOTIDE SEQUENCE [LARGE SCALE GENOMIC DNA]</scope>
    <source>
        <strain evidence="2">ISS417</strain>
    </source>
</reference>
<name>A0A0V0T6B1_9BILA</name>